<evidence type="ECO:0000313" key="8">
    <source>
        <dbReference type="Proteomes" id="UP000271548"/>
    </source>
</evidence>
<dbReference type="CDD" id="cd17535">
    <property type="entry name" value="REC_NarL-like"/>
    <property type="match status" value="1"/>
</dbReference>
<dbReference type="SUPFAM" id="SSF46894">
    <property type="entry name" value="C-terminal effector domain of the bipartite response regulators"/>
    <property type="match status" value="1"/>
</dbReference>
<keyword evidence="1" id="KW-0597">Phosphoprotein</keyword>
<evidence type="ECO:0000313" key="6">
    <source>
        <dbReference type="EMBL" id="RKN22138.1"/>
    </source>
</evidence>
<feature type="domain" description="Response regulatory" evidence="5">
    <location>
        <begin position="4"/>
        <end position="120"/>
    </location>
</feature>
<keyword evidence="8" id="KW-1185">Reference proteome</keyword>
<accession>A0A3A9Y9F1</accession>
<dbReference type="Pfam" id="PF00196">
    <property type="entry name" value="GerE"/>
    <property type="match status" value="1"/>
</dbReference>
<dbReference type="Proteomes" id="UP000275865">
    <property type="component" value="Unassembled WGS sequence"/>
</dbReference>
<organism evidence="7 9">
    <name type="scientific">Micromonospora musae</name>
    <dbReference type="NCBI Taxonomy" id="1894970"/>
    <lineage>
        <taxon>Bacteria</taxon>
        <taxon>Bacillati</taxon>
        <taxon>Actinomycetota</taxon>
        <taxon>Actinomycetes</taxon>
        <taxon>Micromonosporales</taxon>
        <taxon>Micromonosporaceae</taxon>
        <taxon>Micromonospora</taxon>
    </lineage>
</organism>
<dbReference type="GO" id="GO:0000160">
    <property type="term" value="P:phosphorelay signal transduction system"/>
    <property type="evidence" value="ECO:0007669"/>
    <property type="project" value="InterPro"/>
</dbReference>
<dbReference type="EMBL" id="RAZT01000004">
    <property type="protein sequence ID" value="RKN33899.1"/>
    <property type="molecule type" value="Genomic_DNA"/>
</dbReference>
<dbReference type="InterPro" id="IPR001789">
    <property type="entry name" value="Sig_transdc_resp-reg_receiver"/>
</dbReference>
<evidence type="ECO:0000256" key="3">
    <source>
        <dbReference type="PROSITE-ProRule" id="PRU00169"/>
    </source>
</evidence>
<keyword evidence="2 7" id="KW-0238">DNA-binding</keyword>
<dbReference type="Pfam" id="PF00072">
    <property type="entry name" value="Response_reg"/>
    <property type="match status" value="1"/>
</dbReference>
<comment type="caution">
    <text evidence="7">The sequence shown here is derived from an EMBL/GenBank/DDBJ whole genome shotgun (WGS) entry which is preliminary data.</text>
</comment>
<reference evidence="8 9" key="1">
    <citation type="submission" date="2018-09" db="EMBL/GenBank/DDBJ databases">
        <title>Micromonospora sp. nov. MS1-9, isolated from a root of Musa sp.</title>
        <authorList>
            <person name="Kuncharoen N."/>
            <person name="Kudo T."/>
            <person name="Ohkuma M."/>
            <person name="Yuki M."/>
            <person name="Tanasupawat S."/>
        </authorList>
    </citation>
    <scope>NUCLEOTIDE SEQUENCE [LARGE SCALE GENOMIC DNA]</scope>
    <source>
        <strain evidence="7 9">MS1-9</strain>
        <strain evidence="6 8">NGC1-4</strain>
    </source>
</reference>
<protein>
    <submittedName>
        <fullName evidence="7">DNA-binding response regulator</fullName>
    </submittedName>
</protein>
<name>A0A3A9Y9F1_9ACTN</name>
<dbReference type="Gene3D" id="1.10.10.10">
    <property type="entry name" value="Winged helix-like DNA-binding domain superfamily/Winged helix DNA-binding domain"/>
    <property type="match status" value="1"/>
</dbReference>
<dbReference type="EMBL" id="RAZS01000002">
    <property type="protein sequence ID" value="RKN22138.1"/>
    <property type="molecule type" value="Genomic_DNA"/>
</dbReference>
<dbReference type="OrthoDB" id="9808843at2"/>
<gene>
    <name evidence="7" type="ORF">D7044_09315</name>
    <name evidence="6" type="ORF">D7147_05345</name>
</gene>
<dbReference type="Gene3D" id="3.40.50.2300">
    <property type="match status" value="1"/>
</dbReference>
<dbReference type="InterPro" id="IPR011006">
    <property type="entry name" value="CheY-like_superfamily"/>
</dbReference>
<dbReference type="GO" id="GO:0006355">
    <property type="term" value="P:regulation of DNA-templated transcription"/>
    <property type="evidence" value="ECO:0007669"/>
    <property type="project" value="InterPro"/>
</dbReference>
<dbReference type="InterPro" id="IPR039420">
    <property type="entry name" value="WalR-like"/>
</dbReference>
<evidence type="ECO:0000313" key="9">
    <source>
        <dbReference type="Proteomes" id="UP000275865"/>
    </source>
</evidence>
<comment type="caution">
    <text evidence="3">Lacks conserved residue(s) required for the propagation of feature annotation.</text>
</comment>
<dbReference type="RefSeq" id="WP_120674231.1">
    <property type="nucleotide sequence ID" value="NZ_RAZS01000002.1"/>
</dbReference>
<sequence length="201" mass="21177">MSIRIVVCDDHALVLDAFAETLRTVSGFEIVGLVNGGQHVVATVRQLRPSIVILSMGMAGTDCLQLARQVREALPSCGVALIAASPTRALVDRAVEAGVLSVIPKHARLSHLVGAVRGVAAGCLTIDPALIGPPGARAQALSHREREILSLTVGGASVKEIAKELFLSAGTVRNLSSSAMRKLKGRNRFDAARIAYEQGWL</sequence>
<dbReference type="PROSITE" id="PS00622">
    <property type="entry name" value="HTH_LUXR_1"/>
    <property type="match status" value="1"/>
</dbReference>
<dbReference type="CDD" id="cd06170">
    <property type="entry name" value="LuxR_C_like"/>
    <property type="match status" value="1"/>
</dbReference>
<evidence type="ECO:0000259" key="5">
    <source>
        <dbReference type="PROSITE" id="PS50110"/>
    </source>
</evidence>
<dbReference type="SUPFAM" id="SSF52172">
    <property type="entry name" value="CheY-like"/>
    <property type="match status" value="1"/>
</dbReference>
<evidence type="ECO:0000313" key="7">
    <source>
        <dbReference type="EMBL" id="RKN33899.1"/>
    </source>
</evidence>
<dbReference type="AlphaFoldDB" id="A0A3A9Y9F1"/>
<dbReference type="SMART" id="SM00448">
    <property type="entry name" value="REC"/>
    <property type="match status" value="1"/>
</dbReference>
<evidence type="ECO:0000256" key="2">
    <source>
        <dbReference type="ARBA" id="ARBA00023125"/>
    </source>
</evidence>
<dbReference type="PRINTS" id="PR00038">
    <property type="entry name" value="HTHLUXR"/>
</dbReference>
<dbReference type="PANTHER" id="PTHR43214">
    <property type="entry name" value="TWO-COMPONENT RESPONSE REGULATOR"/>
    <property type="match status" value="1"/>
</dbReference>
<dbReference type="InterPro" id="IPR000792">
    <property type="entry name" value="Tscrpt_reg_LuxR_C"/>
</dbReference>
<dbReference type="InterPro" id="IPR016032">
    <property type="entry name" value="Sig_transdc_resp-reg_C-effctor"/>
</dbReference>
<dbReference type="Proteomes" id="UP000271548">
    <property type="component" value="Unassembled WGS sequence"/>
</dbReference>
<feature type="domain" description="HTH luxR-type" evidence="4">
    <location>
        <begin position="134"/>
        <end position="199"/>
    </location>
</feature>
<evidence type="ECO:0000259" key="4">
    <source>
        <dbReference type="PROSITE" id="PS50043"/>
    </source>
</evidence>
<dbReference type="InterPro" id="IPR036388">
    <property type="entry name" value="WH-like_DNA-bd_sf"/>
</dbReference>
<proteinExistence type="predicted"/>
<dbReference type="PROSITE" id="PS50043">
    <property type="entry name" value="HTH_LUXR_2"/>
    <property type="match status" value="1"/>
</dbReference>
<dbReference type="InterPro" id="IPR058245">
    <property type="entry name" value="NreC/VraR/RcsB-like_REC"/>
</dbReference>
<evidence type="ECO:0000256" key="1">
    <source>
        <dbReference type="ARBA" id="ARBA00022553"/>
    </source>
</evidence>
<dbReference type="PANTHER" id="PTHR43214:SF42">
    <property type="entry name" value="TRANSCRIPTIONAL REGULATORY PROTEIN DESR"/>
    <property type="match status" value="1"/>
</dbReference>
<dbReference type="GO" id="GO:0003677">
    <property type="term" value="F:DNA binding"/>
    <property type="evidence" value="ECO:0007669"/>
    <property type="project" value="UniProtKB-KW"/>
</dbReference>
<dbReference type="PROSITE" id="PS50110">
    <property type="entry name" value="RESPONSE_REGULATORY"/>
    <property type="match status" value="1"/>
</dbReference>
<dbReference type="SMART" id="SM00421">
    <property type="entry name" value="HTH_LUXR"/>
    <property type="match status" value="1"/>
</dbReference>